<dbReference type="EMBL" id="KE504546">
    <property type="protein sequence ID" value="EPS92486.1"/>
    <property type="molecule type" value="Genomic_DNA"/>
</dbReference>
<name>S8DFX6_FOMSC</name>
<accession>S8DFX6</accession>
<dbReference type="Proteomes" id="UP000015241">
    <property type="component" value="Unassembled WGS sequence"/>
</dbReference>
<dbReference type="AlphaFoldDB" id="S8DFX6"/>
<gene>
    <name evidence="2" type="ORF">FOMPIDRAFT_1021016</name>
</gene>
<proteinExistence type="predicted"/>
<dbReference type="InParanoid" id="S8DFX6"/>
<reference evidence="2 3" key="1">
    <citation type="journal article" date="2012" name="Science">
        <title>The Paleozoic origin of enzymatic lignin decomposition reconstructed from 31 fungal genomes.</title>
        <authorList>
            <person name="Floudas D."/>
            <person name="Binder M."/>
            <person name="Riley R."/>
            <person name="Barry K."/>
            <person name="Blanchette R.A."/>
            <person name="Henrissat B."/>
            <person name="Martinez A.T."/>
            <person name="Otillar R."/>
            <person name="Spatafora J.W."/>
            <person name="Yadav J.S."/>
            <person name="Aerts A."/>
            <person name="Benoit I."/>
            <person name="Boyd A."/>
            <person name="Carlson A."/>
            <person name="Copeland A."/>
            <person name="Coutinho P.M."/>
            <person name="de Vries R.P."/>
            <person name="Ferreira P."/>
            <person name="Findley K."/>
            <person name="Foster B."/>
            <person name="Gaskell J."/>
            <person name="Glotzer D."/>
            <person name="Gorecki P."/>
            <person name="Heitman J."/>
            <person name="Hesse C."/>
            <person name="Hori C."/>
            <person name="Igarashi K."/>
            <person name="Jurgens J.A."/>
            <person name="Kallen N."/>
            <person name="Kersten P."/>
            <person name="Kohler A."/>
            <person name="Kuees U."/>
            <person name="Kumar T.K.A."/>
            <person name="Kuo A."/>
            <person name="LaButti K."/>
            <person name="Larrondo L.F."/>
            <person name="Lindquist E."/>
            <person name="Ling A."/>
            <person name="Lombard V."/>
            <person name="Lucas S."/>
            <person name="Lundell T."/>
            <person name="Martin R."/>
            <person name="McLaughlin D.J."/>
            <person name="Morgenstern I."/>
            <person name="Morin E."/>
            <person name="Murat C."/>
            <person name="Nagy L.G."/>
            <person name="Nolan M."/>
            <person name="Ohm R.A."/>
            <person name="Patyshakuliyeva A."/>
            <person name="Rokas A."/>
            <person name="Ruiz-Duenas F.J."/>
            <person name="Sabat G."/>
            <person name="Salamov A."/>
            <person name="Samejima M."/>
            <person name="Schmutz J."/>
            <person name="Slot J.C."/>
            <person name="St John F."/>
            <person name="Stenlid J."/>
            <person name="Sun H."/>
            <person name="Sun S."/>
            <person name="Syed K."/>
            <person name="Tsang A."/>
            <person name="Wiebenga A."/>
            <person name="Young D."/>
            <person name="Pisabarro A."/>
            <person name="Eastwood D.C."/>
            <person name="Martin F."/>
            <person name="Cullen D."/>
            <person name="Grigoriev I.V."/>
            <person name="Hibbett D.S."/>
        </authorList>
    </citation>
    <scope>NUCLEOTIDE SEQUENCE</scope>
    <source>
        <strain evidence="3">FP-58527</strain>
    </source>
</reference>
<feature type="region of interest" description="Disordered" evidence="1">
    <location>
        <begin position="39"/>
        <end position="105"/>
    </location>
</feature>
<evidence type="ECO:0000313" key="2">
    <source>
        <dbReference type="EMBL" id="EPS92486.1"/>
    </source>
</evidence>
<protein>
    <submittedName>
        <fullName evidence="2">Uncharacterized protein</fullName>
    </submittedName>
</protein>
<organism evidence="2 3">
    <name type="scientific">Fomitopsis schrenkii</name>
    <name type="common">Brown rot fungus</name>
    <dbReference type="NCBI Taxonomy" id="2126942"/>
    <lineage>
        <taxon>Eukaryota</taxon>
        <taxon>Fungi</taxon>
        <taxon>Dikarya</taxon>
        <taxon>Basidiomycota</taxon>
        <taxon>Agaricomycotina</taxon>
        <taxon>Agaricomycetes</taxon>
        <taxon>Polyporales</taxon>
        <taxon>Fomitopsis</taxon>
    </lineage>
</organism>
<evidence type="ECO:0000256" key="1">
    <source>
        <dbReference type="SAM" id="MobiDB-lite"/>
    </source>
</evidence>
<sequence length="105" mass="11863">MAFTGQVMLQAVLAACSIACLVKAVFQTFWLGGWQEQAIEGQTSSPTPPRSVPDSEDERETLRDHQFTERQIQKRKLEEKDESSVPQVEEHSNGHSVRCSEWNGM</sequence>
<evidence type="ECO:0000313" key="3">
    <source>
        <dbReference type="Proteomes" id="UP000015241"/>
    </source>
</evidence>
<keyword evidence="3" id="KW-1185">Reference proteome</keyword>
<dbReference type="HOGENOM" id="CLU_2236634_0_0_1"/>
<feature type="compositionally biased region" description="Basic and acidic residues" evidence="1">
    <location>
        <begin position="60"/>
        <end position="93"/>
    </location>
</feature>